<sequence>MKKKKIELSKKLLLSKETIAQLNADQQHQLVGGLATALCQDTYQISSCRASSPAPGRPCCQIP</sequence>
<accession>A0A327VQV6</accession>
<dbReference type="RefSeq" id="WP_111594016.1">
    <property type="nucleotide sequence ID" value="NZ_QLMA01000007.1"/>
</dbReference>
<dbReference type="NCBIfam" id="NF038153">
    <property type="entry name" value="lant_leader_L1a"/>
    <property type="match status" value="1"/>
</dbReference>
<reference evidence="1 2" key="1">
    <citation type="submission" date="2018-06" db="EMBL/GenBank/DDBJ databases">
        <title>Genomic Encyclopedia of Archaeal and Bacterial Type Strains, Phase II (KMG-II): from individual species to whole genera.</title>
        <authorList>
            <person name="Goeker M."/>
        </authorList>
    </citation>
    <scope>NUCLEOTIDE SEQUENCE [LARGE SCALE GENOMIC DNA]</scope>
    <source>
        <strain evidence="1 2">DSM 29821</strain>
    </source>
</reference>
<evidence type="ECO:0000313" key="1">
    <source>
        <dbReference type="EMBL" id="RAJ77423.1"/>
    </source>
</evidence>
<dbReference type="OrthoDB" id="680784at2"/>
<protein>
    <submittedName>
        <fullName evidence="1">Uncharacterized protein</fullName>
    </submittedName>
</protein>
<keyword evidence="2" id="KW-1185">Reference proteome</keyword>
<dbReference type="EMBL" id="QLMA01000007">
    <property type="protein sequence ID" value="RAJ77423.1"/>
    <property type="molecule type" value="Genomic_DNA"/>
</dbReference>
<organism evidence="1 2">
    <name type="scientific">Chitinophaga dinghuensis</name>
    <dbReference type="NCBI Taxonomy" id="1539050"/>
    <lineage>
        <taxon>Bacteria</taxon>
        <taxon>Pseudomonadati</taxon>
        <taxon>Bacteroidota</taxon>
        <taxon>Chitinophagia</taxon>
        <taxon>Chitinophagales</taxon>
        <taxon>Chitinophagaceae</taxon>
        <taxon>Chitinophaga</taxon>
    </lineage>
</organism>
<dbReference type="AlphaFoldDB" id="A0A327VQV6"/>
<proteinExistence type="predicted"/>
<name>A0A327VQV6_9BACT</name>
<evidence type="ECO:0000313" key="2">
    <source>
        <dbReference type="Proteomes" id="UP000249819"/>
    </source>
</evidence>
<dbReference type="InterPro" id="IPR058238">
    <property type="entry name" value="Lant_leader_dom"/>
</dbReference>
<dbReference type="Proteomes" id="UP000249819">
    <property type="component" value="Unassembled WGS sequence"/>
</dbReference>
<comment type="caution">
    <text evidence="1">The sequence shown here is derived from an EMBL/GenBank/DDBJ whole genome shotgun (WGS) entry which is preliminary data.</text>
</comment>
<gene>
    <name evidence="1" type="ORF">CLV59_107190</name>
</gene>